<dbReference type="AlphaFoldDB" id="A0AAV7VAW6"/>
<dbReference type="EMBL" id="JANPWB010000003">
    <property type="protein sequence ID" value="KAJ1197759.1"/>
    <property type="molecule type" value="Genomic_DNA"/>
</dbReference>
<sequence>MKMTDLITETKSIRAKIPGFYYKVKTLDHRLSTLEPRLELLPNKDLEHHALRKKIVDLVERNHMDNVRFFRIPEKAEGANVRGFLPIFLANLLGITFSYPLEMQRAHRIRPK</sequence>
<dbReference type="Proteomes" id="UP001066276">
    <property type="component" value="Chromosome 2_1"/>
</dbReference>
<name>A0AAV7VAW6_PLEWA</name>
<keyword evidence="3" id="KW-1185">Reference proteome</keyword>
<evidence type="ECO:0000313" key="3">
    <source>
        <dbReference type="Proteomes" id="UP001066276"/>
    </source>
</evidence>
<keyword evidence="1" id="KW-1133">Transmembrane helix</keyword>
<organism evidence="2 3">
    <name type="scientific">Pleurodeles waltl</name>
    <name type="common">Iberian ribbed newt</name>
    <dbReference type="NCBI Taxonomy" id="8319"/>
    <lineage>
        <taxon>Eukaryota</taxon>
        <taxon>Metazoa</taxon>
        <taxon>Chordata</taxon>
        <taxon>Craniata</taxon>
        <taxon>Vertebrata</taxon>
        <taxon>Euteleostomi</taxon>
        <taxon>Amphibia</taxon>
        <taxon>Batrachia</taxon>
        <taxon>Caudata</taxon>
        <taxon>Salamandroidea</taxon>
        <taxon>Salamandridae</taxon>
        <taxon>Pleurodelinae</taxon>
        <taxon>Pleurodeles</taxon>
    </lineage>
</organism>
<reference evidence="2" key="1">
    <citation type="journal article" date="2022" name="bioRxiv">
        <title>Sequencing and chromosome-scale assembly of the giantPleurodeles waltlgenome.</title>
        <authorList>
            <person name="Brown T."/>
            <person name="Elewa A."/>
            <person name="Iarovenko S."/>
            <person name="Subramanian E."/>
            <person name="Araus A.J."/>
            <person name="Petzold A."/>
            <person name="Susuki M."/>
            <person name="Suzuki K.-i.T."/>
            <person name="Hayashi T."/>
            <person name="Toyoda A."/>
            <person name="Oliveira C."/>
            <person name="Osipova E."/>
            <person name="Leigh N.D."/>
            <person name="Simon A."/>
            <person name="Yun M.H."/>
        </authorList>
    </citation>
    <scope>NUCLEOTIDE SEQUENCE</scope>
    <source>
        <strain evidence="2">20211129_DDA</strain>
        <tissue evidence="2">Liver</tissue>
    </source>
</reference>
<comment type="caution">
    <text evidence="2">The sequence shown here is derived from an EMBL/GenBank/DDBJ whole genome shotgun (WGS) entry which is preliminary data.</text>
</comment>
<proteinExistence type="predicted"/>
<evidence type="ECO:0000313" key="2">
    <source>
        <dbReference type="EMBL" id="KAJ1197759.1"/>
    </source>
</evidence>
<gene>
    <name evidence="2" type="ORF">NDU88_001607</name>
</gene>
<dbReference type="Gene3D" id="3.30.70.1820">
    <property type="entry name" value="L1 transposable element, RRM domain"/>
    <property type="match status" value="1"/>
</dbReference>
<evidence type="ECO:0000256" key="1">
    <source>
        <dbReference type="SAM" id="Phobius"/>
    </source>
</evidence>
<keyword evidence="1" id="KW-0472">Membrane</keyword>
<protein>
    <submittedName>
        <fullName evidence="2">Uncharacterized protein</fullName>
    </submittedName>
</protein>
<accession>A0AAV7VAW6</accession>
<keyword evidence="1" id="KW-0812">Transmembrane</keyword>
<feature type="transmembrane region" description="Helical" evidence="1">
    <location>
        <begin position="83"/>
        <end position="101"/>
    </location>
</feature>